<accession>A0A2N9HKK4</accession>
<dbReference type="EMBL" id="OIVN01003580">
    <property type="protein sequence ID" value="SPD12241.1"/>
    <property type="molecule type" value="Genomic_DNA"/>
</dbReference>
<dbReference type="AlphaFoldDB" id="A0A2N9HKK4"/>
<gene>
    <name evidence="1" type="ORF">FSB_LOCUS40123</name>
</gene>
<sequence>MKNAKKKNRRARASNFNGKGIVAMNVATNGEDEESKGLQALAEAFFGFSRRCRFGLQRSQRRSRYSRLDFSCQPDGQYGLFVRELRFGFEFGHGLEFGYGLEFGLEHFGLVGGVCGVQIYSERIEREGQFQRDEAEESYSEGSQ</sequence>
<evidence type="ECO:0000313" key="1">
    <source>
        <dbReference type="EMBL" id="SPD12241.1"/>
    </source>
</evidence>
<organism evidence="1">
    <name type="scientific">Fagus sylvatica</name>
    <name type="common">Beechnut</name>
    <dbReference type="NCBI Taxonomy" id="28930"/>
    <lineage>
        <taxon>Eukaryota</taxon>
        <taxon>Viridiplantae</taxon>
        <taxon>Streptophyta</taxon>
        <taxon>Embryophyta</taxon>
        <taxon>Tracheophyta</taxon>
        <taxon>Spermatophyta</taxon>
        <taxon>Magnoliopsida</taxon>
        <taxon>eudicotyledons</taxon>
        <taxon>Gunneridae</taxon>
        <taxon>Pentapetalae</taxon>
        <taxon>rosids</taxon>
        <taxon>fabids</taxon>
        <taxon>Fagales</taxon>
        <taxon>Fagaceae</taxon>
        <taxon>Fagus</taxon>
    </lineage>
</organism>
<name>A0A2N9HKK4_FAGSY</name>
<reference evidence="1" key="1">
    <citation type="submission" date="2018-02" db="EMBL/GenBank/DDBJ databases">
        <authorList>
            <person name="Cohen D.B."/>
            <person name="Kent A.D."/>
        </authorList>
    </citation>
    <scope>NUCLEOTIDE SEQUENCE</scope>
</reference>
<proteinExistence type="predicted"/>
<protein>
    <submittedName>
        <fullName evidence="1">Uncharacterized protein</fullName>
    </submittedName>
</protein>